<dbReference type="Pfam" id="PF00300">
    <property type="entry name" value="His_Phos_1"/>
    <property type="match status" value="1"/>
</dbReference>
<gene>
    <name evidence="5" type="ORF">CLV29_3031</name>
</gene>
<name>A0A4V3EMG1_9ACTN</name>
<keyword evidence="2 3" id="KW-0378">Hydrolase</keyword>
<keyword evidence="6" id="KW-1185">Reference proteome</keyword>
<dbReference type="Gene3D" id="3.90.79.10">
    <property type="entry name" value="Nucleoside Triphosphate Pyrophosphohydrolase"/>
    <property type="match status" value="1"/>
</dbReference>
<dbReference type="Gene3D" id="3.40.50.1240">
    <property type="entry name" value="Phosphoglycerate mutase-like"/>
    <property type="match status" value="1"/>
</dbReference>
<dbReference type="GO" id="GO:0006754">
    <property type="term" value="P:ATP biosynthetic process"/>
    <property type="evidence" value="ECO:0007669"/>
    <property type="project" value="TreeGrafter"/>
</dbReference>
<dbReference type="OrthoDB" id="4287477at2"/>
<dbReference type="PROSITE" id="PS00893">
    <property type="entry name" value="NUDIX_BOX"/>
    <property type="match status" value="1"/>
</dbReference>
<dbReference type="PRINTS" id="PR00502">
    <property type="entry name" value="NUDIXFAMILY"/>
</dbReference>
<dbReference type="CDD" id="cd07040">
    <property type="entry name" value="HP"/>
    <property type="match status" value="1"/>
</dbReference>
<sequence>MAHSPEPIRAAGAVVIDDRNRVLVVHRPAYDDLTLPKGKLEPGERAELTAVREVREETGVRVALQARLPATHYRLGKRVKQVEWWRAAVLEIGKHRPDREVDEVLWLPLETARRKLTRDDDRATLDAAVEAGSGPALIVLRHGKAIPRKQWKKKRDDLRPLNRRGKAQAKSLIPLLSAYGVQDVISSSSIRCLGTVEPYAKHIGAGVRSLDQLSEEGAEAEPKAVVATMEQLLAEARKSGRPTVICGHRPVLPAMLKAAGLPGSKLPKGSFSVRHLPA</sequence>
<feature type="domain" description="Nudix hydrolase" evidence="4">
    <location>
        <begin position="6"/>
        <end position="130"/>
    </location>
</feature>
<proteinExistence type="inferred from homology"/>
<protein>
    <submittedName>
        <fullName evidence="5">8-oxo-dGTP diphosphatase</fullName>
    </submittedName>
</protein>
<dbReference type="Proteomes" id="UP000295371">
    <property type="component" value="Unassembled WGS sequence"/>
</dbReference>
<evidence type="ECO:0000256" key="1">
    <source>
        <dbReference type="ARBA" id="ARBA00005582"/>
    </source>
</evidence>
<dbReference type="PANTHER" id="PTHR21340:SF0">
    <property type="entry name" value="BIS(5'-NUCLEOSYL)-TETRAPHOSPHATASE [ASYMMETRICAL]"/>
    <property type="match status" value="1"/>
</dbReference>
<dbReference type="InterPro" id="IPR000086">
    <property type="entry name" value="NUDIX_hydrolase_dom"/>
</dbReference>
<dbReference type="RefSeq" id="WP_133755916.1">
    <property type="nucleotide sequence ID" value="NZ_SOAW01000003.1"/>
</dbReference>
<dbReference type="Pfam" id="PF00293">
    <property type="entry name" value="NUDIX"/>
    <property type="match status" value="1"/>
</dbReference>
<dbReference type="PROSITE" id="PS51462">
    <property type="entry name" value="NUDIX"/>
    <property type="match status" value="1"/>
</dbReference>
<dbReference type="GO" id="GO:0006167">
    <property type="term" value="P:AMP biosynthetic process"/>
    <property type="evidence" value="ECO:0007669"/>
    <property type="project" value="TreeGrafter"/>
</dbReference>
<dbReference type="EMBL" id="SOAW01000003">
    <property type="protein sequence ID" value="TDT30008.1"/>
    <property type="molecule type" value="Genomic_DNA"/>
</dbReference>
<evidence type="ECO:0000256" key="3">
    <source>
        <dbReference type="RuleBase" id="RU003476"/>
    </source>
</evidence>
<dbReference type="InterPro" id="IPR015797">
    <property type="entry name" value="NUDIX_hydrolase-like_dom_sf"/>
</dbReference>
<reference evidence="5 6" key="1">
    <citation type="submission" date="2019-03" db="EMBL/GenBank/DDBJ databases">
        <title>Genomic Encyclopedia of Archaeal and Bacterial Type Strains, Phase II (KMG-II): from individual species to whole genera.</title>
        <authorList>
            <person name="Goeker M."/>
        </authorList>
    </citation>
    <scope>NUCLEOTIDE SEQUENCE [LARGE SCALE GENOMIC DNA]</scope>
    <source>
        <strain evidence="5 6">DSM 24323</strain>
    </source>
</reference>
<dbReference type="InterPro" id="IPR020476">
    <property type="entry name" value="Nudix_hydrolase"/>
</dbReference>
<evidence type="ECO:0000313" key="6">
    <source>
        <dbReference type="Proteomes" id="UP000295371"/>
    </source>
</evidence>
<dbReference type="PANTHER" id="PTHR21340">
    <property type="entry name" value="DIADENOSINE 5,5-P1,P4-TETRAPHOSPHATE PYROPHOSPHOHYDROLASE MUTT"/>
    <property type="match status" value="1"/>
</dbReference>
<dbReference type="InterPro" id="IPR013078">
    <property type="entry name" value="His_Pase_superF_clade-1"/>
</dbReference>
<dbReference type="CDD" id="cd03673">
    <property type="entry name" value="NUDIX_Ap6A_hydrolase"/>
    <property type="match status" value="1"/>
</dbReference>
<organism evidence="5 6">
    <name type="scientific">Naumannella halotolerans</name>
    <dbReference type="NCBI Taxonomy" id="993414"/>
    <lineage>
        <taxon>Bacteria</taxon>
        <taxon>Bacillati</taxon>
        <taxon>Actinomycetota</taxon>
        <taxon>Actinomycetes</taxon>
        <taxon>Propionibacteriales</taxon>
        <taxon>Propionibacteriaceae</taxon>
        <taxon>Naumannella</taxon>
    </lineage>
</organism>
<dbReference type="InterPro" id="IPR029033">
    <property type="entry name" value="His_PPase_superfam"/>
</dbReference>
<dbReference type="AlphaFoldDB" id="A0A4V3EMG1"/>
<dbReference type="SUPFAM" id="SSF55811">
    <property type="entry name" value="Nudix"/>
    <property type="match status" value="1"/>
</dbReference>
<comment type="similarity">
    <text evidence="1 3">Belongs to the Nudix hydrolase family.</text>
</comment>
<dbReference type="InterPro" id="IPR020084">
    <property type="entry name" value="NUDIX_hydrolase_CS"/>
</dbReference>
<accession>A0A4V3EMG1</accession>
<dbReference type="SMART" id="SM00855">
    <property type="entry name" value="PGAM"/>
    <property type="match status" value="1"/>
</dbReference>
<dbReference type="GO" id="GO:0004081">
    <property type="term" value="F:bis(5'-nucleosyl)-tetraphosphatase (asymmetrical) activity"/>
    <property type="evidence" value="ECO:0007669"/>
    <property type="project" value="TreeGrafter"/>
</dbReference>
<dbReference type="InterPro" id="IPR051325">
    <property type="entry name" value="Nudix_hydrolase_domain"/>
</dbReference>
<evidence type="ECO:0000313" key="5">
    <source>
        <dbReference type="EMBL" id="TDT30008.1"/>
    </source>
</evidence>
<comment type="caution">
    <text evidence="5">The sequence shown here is derived from an EMBL/GenBank/DDBJ whole genome shotgun (WGS) entry which is preliminary data.</text>
</comment>
<evidence type="ECO:0000256" key="2">
    <source>
        <dbReference type="ARBA" id="ARBA00022801"/>
    </source>
</evidence>
<dbReference type="SUPFAM" id="SSF53254">
    <property type="entry name" value="Phosphoglycerate mutase-like"/>
    <property type="match status" value="1"/>
</dbReference>
<evidence type="ECO:0000259" key="4">
    <source>
        <dbReference type="PROSITE" id="PS51462"/>
    </source>
</evidence>